<dbReference type="AlphaFoldDB" id="A0A8G0L5C9"/>
<protein>
    <submittedName>
        <fullName evidence="1">Uncharacterized protein</fullName>
    </submittedName>
</protein>
<gene>
    <name evidence="1" type="ORF">H0G86_000959</name>
</gene>
<evidence type="ECO:0000313" key="1">
    <source>
        <dbReference type="EMBL" id="QYS93589.1"/>
    </source>
</evidence>
<reference evidence="1 2" key="1">
    <citation type="journal article" date="2021" name="BMC Genomics">
        <title>Telomere-to-telomere genome assembly of asparaginase-producing Trichoderma simmonsii.</title>
        <authorList>
            <person name="Chung D."/>
            <person name="Kwon Y.M."/>
            <person name="Yang Y."/>
        </authorList>
    </citation>
    <scope>NUCLEOTIDE SEQUENCE [LARGE SCALE GENOMIC DNA]</scope>
    <source>
        <strain evidence="1 2">GH-Sj1</strain>
    </source>
</reference>
<sequence length="158" mass="18065">MGDAAQHLVTFEDRDEDASRLKVAKRNEARKRRAIAATQCAFYFPFYQIHLLNVVFAAARVCSMFTSNVWATCRYYAMPWLPREIPKKWIHPILRYVIQWQSEHAVSQSPSLTVYVLFFILNIREECDARDTGAINKLWIAGCHSVAGTATSFTGLSC</sequence>
<evidence type="ECO:0000313" key="2">
    <source>
        <dbReference type="Proteomes" id="UP000826661"/>
    </source>
</evidence>
<dbReference type="Proteomes" id="UP000826661">
    <property type="component" value="Chromosome I"/>
</dbReference>
<dbReference type="EMBL" id="CP075864">
    <property type="protein sequence ID" value="QYS93589.1"/>
    <property type="molecule type" value="Genomic_DNA"/>
</dbReference>
<proteinExistence type="predicted"/>
<name>A0A8G0L5C9_9HYPO</name>
<accession>A0A8G0L5C9</accession>
<organism evidence="1 2">
    <name type="scientific">Trichoderma simmonsii</name>
    <dbReference type="NCBI Taxonomy" id="1491479"/>
    <lineage>
        <taxon>Eukaryota</taxon>
        <taxon>Fungi</taxon>
        <taxon>Dikarya</taxon>
        <taxon>Ascomycota</taxon>
        <taxon>Pezizomycotina</taxon>
        <taxon>Sordariomycetes</taxon>
        <taxon>Hypocreomycetidae</taxon>
        <taxon>Hypocreales</taxon>
        <taxon>Hypocreaceae</taxon>
        <taxon>Trichoderma</taxon>
    </lineage>
</organism>
<keyword evidence="2" id="KW-1185">Reference proteome</keyword>